<feature type="domain" description="TF-B3" evidence="6">
    <location>
        <begin position="211"/>
        <end position="307"/>
    </location>
</feature>
<dbReference type="Proteomes" id="UP001634007">
    <property type="component" value="Unassembled WGS sequence"/>
</dbReference>
<dbReference type="EMBL" id="JBJKBG010000007">
    <property type="protein sequence ID" value="KAL3730299.1"/>
    <property type="molecule type" value="Genomic_DNA"/>
</dbReference>
<evidence type="ECO:0000256" key="3">
    <source>
        <dbReference type="ARBA" id="ARBA00023125"/>
    </source>
</evidence>
<evidence type="ECO:0000256" key="1">
    <source>
        <dbReference type="ARBA" id="ARBA00004123"/>
    </source>
</evidence>
<keyword evidence="4" id="KW-0804">Transcription</keyword>
<dbReference type="GO" id="GO:0003677">
    <property type="term" value="F:DNA binding"/>
    <property type="evidence" value="ECO:0007669"/>
    <property type="project" value="UniProtKB-KW"/>
</dbReference>
<comment type="subcellular location">
    <subcellularLocation>
        <location evidence="1">Nucleus</location>
    </subcellularLocation>
</comment>
<dbReference type="Pfam" id="PF02362">
    <property type="entry name" value="B3"/>
    <property type="match status" value="5"/>
</dbReference>
<dbReference type="SUPFAM" id="SSF101936">
    <property type="entry name" value="DNA-binding pseudobarrel domain"/>
    <property type="match status" value="5"/>
</dbReference>
<dbReference type="CDD" id="cd10017">
    <property type="entry name" value="B3_DNA"/>
    <property type="match status" value="5"/>
</dbReference>
<dbReference type="InterPro" id="IPR003340">
    <property type="entry name" value="B3_DNA-bd"/>
</dbReference>
<feature type="domain" description="TF-B3" evidence="6">
    <location>
        <begin position="346"/>
        <end position="445"/>
    </location>
</feature>
<evidence type="ECO:0000256" key="2">
    <source>
        <dbReference type="ARBA" id="ARBA00023015"/>
    </source>
</evidence>
<dbReference type="AlphaFoldDB" id="A0ABD3JVI7"/>
<keyword evidence="8" id="KW-1185">Reference proteome</keyword>
<dbReference type="SMART" id="SM01019">
    <property type="entry name" value="B3"/>
    <property type="match status" value="5"/>
</dbReference>
<evidence type="ECO:0000256" key="4">
    <source>
        <dbReference type="ARBA" id="ARBA00023163"/>
    </source>
</evidence>
<proteinExistence type="predicted"/>
<keyword evidence="3" id="KW-0238">DNA-binding</keyword>
<dbReference type="Gene3D" id="2.40.330.10">
    <property type="entry name" value="DNA-binding pseudobarrel domain"/>
    <property type="match status" value="5"/>
</dbReference>
<feature type="domain" description="TF-B3" evidence="6">
    <location>
        <begin position="31"/>
        <end position="125"/>
    </location>
</feature>
<feature type="domain" description="TF-B3" evidence="6">
    <location>
        <begin position="465"/>
        <end position="561"/>
    </location>
</feature>
<dbReference type="PROSITE" id="PS50863">
    <property type="entry name" value="B3"/>
    <property type="match status" value="5"/>
</dbReference>
<dbReference type="PANTHER" id="PTHR31391">
    <property type="entry name" value="B3 DOMAIN-CONTAINING PROTEIN OS11G0197600-RELATED"/>
    <property type="match status" value="1"/>
</dbReference>
<evidence type="ECO:0000259" key="6">
    <source>
        <dbReference type="PROSITE" id="PS50863"/>
    </source>
</evidence>
<comment type="caution">
    <text evidence="7">The sequence shown here is derived from an EMBL/GenBank/DDBJ whole genome shotgun (WGS) entry which is preliminary data.</text>
</comment>
<evidence type="ECO:0000256" key="5">
    <source>
        <dbReference type="ARBA" id="ARBA00023242"/>
    </source>
</evidence>
<dbReference type="InterPro" id="IPR044837">
    <property type="entry name" value="REM16-like"/>
</dbReference>
<accession>A0ABD3JVI7</accession>
<protein>
    <recommendedName>
        <fullName evidence="6">TF-B3 domain-containing protein</fullName>
    </recommendedName>
</protein>
<sequence>MASRNGRRRRRREDGAVEREVATGPRLGSRCFFKIILSNALESGKLGIPKNFMRRCGKDLSSSVLLKVPGGSAWTIELETCNNDLVSLWKGWREFMEHYSIGHGHLIVFKYKGNSTFHVIIFDKSASEIDYSLSSSKISYFGSEFPSPKSEDVLEAEDLQYSTPCQRMRVEPHLPYSQLSLSYPPQGLEVFHVPTPLRPLTAPELSNEFYSENPFFKLVINQGGKMNIPVGFARQYIQADREMATLRFSDGSWLVKLLRNLQDHQACFSADWTAFARENCLLVGDVCMFELIDRDDVVFQVSICRSADRIQQSTCRVSHSELVFHGPTLPRPLAPPESACKFDLEHPFFKLVMPRSYLNCLSIPLGFIKQHIQEKPRATLRYSDRSWSVKLIRSNRHLKGASALSFSAGWRAFARETHLRAGNVCLFELIDRVDIVFKVSILSGGPTPPKPFTTPELASVFESEHPFFEVVIQQWHQNKLYVPRQFAKQHIQENREMATLRFSDRLWLVKLKSYSHGSLMFFSAGWPAFARETHLCVGNICVFELIDRDDVVFQVSIFSSAGGIEKLTCRLGCSELDFHGPTLSRPLRSPEFASNIDSEHPFFKKVTPQSYFHGLNVPVGFFKQHLQENKQIATLRYLDRSWQVKLIRSLGQARCTLALTFSAGWRAFARETDLRAGNVCLFELIDRDETVFKVSILRGAGNDPIHVNREEHRKYYLRPLQRRNEIRGS</sequence>
<dbReference type="InterPro" id="IPR015300">
    <property type="entry name" value="DNA-bd_pseudobarrel_sf"/>
</dbReference>
<organism evidence="7 8">
    <name type="scientific">Eucalyptus globulus</name>
    <name type="common">Tasmanian blue gum</name>
    <dbReference type="NCBI Taxonomy" id="34317"/>
    <lineage>
        <taxon>Eukaryota</taxon>
        <taxon>Viridiplantae</taxon>
        <taxon>Streptophyta</taxon>
        <taxon>Embryophyta</taxon>
        <taxon>Tracheophyta</taxon>
        <taxon>Spermatophyta</taxon>
        <taxon>Magnoliopsida</taxon>
        <taxon>eudicotyledons</taxon>
        <taxon>Gunneridae</taxon>
        <taxon>Pentapetalae</taxon>
        <taxon>rosids</taxon>
        <taxon>malvids</taxon>
        <taxon>Myrtales</taxon>
        <taxon>Myrtaceae</taxon>
        <taxon>Myrtoideae</taxon>
        <taxon>Eucalypteae</taxon>
        <taxon>Eucalyptus</taxon>
    </lineage>
</organism>
<dbReference type="PANTHER" id="PTHR31391:SF143">
    <property type="entry name" value="B3 DNA-BINDING DOMAIN PROTEIN"/>
    <property type="match status" value="1"/>
</dbReference>
<evidence type="ECO:0000313" key="8">
    <source>
        <dbReference type="Proteomes" id="UP001634007"/>
    </source>
</evidence>
<keyword evidence="5" id="KW-0539">Nucleus</keyword>
<reference evidence="7 8" key="1">
    <citation type="submission" date="2024-11" db="EMBL/GenBank/DDBJ databases">
        <title>Chromosome-level genome assembly of Eucalyptus globulus Labill. provides insights into its genome evolution.</title>
        <authorList>
            <person name="Li X."/>
        </authorList>
    </citation>
    <scope>NUCLEOTIDE SEQUENCE [LARGE SCALE GENOMIC DNA]</scope>
    <source>
        <strain evidence="7">CL2024</strain>
        <tissue evidence="7">Fresh tender leaves</tissue>
    </source>
</reference>
<gene>
    <name evidence="7" type="ORF">ACJRO7_027325</name>
</gene>
<name>A0ABD3JVI7_EUCGL</name>
<dbReference type="GO" id="GO:0005634">
    <property type="term" value="C:nucleus"/>
    <property type="evidence" value="ECO:0007669"/>
    <property type="project" value="UniProtKB-SubCell"/>
</dbReference>
<keyword evidence="2" id="KW-0805">Transcription regulation</keyword>
<evidence type="ECO:0000313" key="7">
    <source>
        <dbReference type="EMBL" id="KAL3730299.1"/>
    </source>
</evidence>
<feature type="domain" description="TF-B3" evidence="6">
    <location>
        <begin position="615"/>
        <end position="700"/>
    </location>
</feature>